<keyword evidence="2" id="KW-1185">Reference proteome</keyword>
<evidence type="ECO:0000313" key="1">
    <source>
        <dbReference type="EMBL" id="CAK9166417.1"/>
    </source>
</evidence>
<comment type="caution">
    <text evidence="1">The sequence shown here is derived from an EMBL/GenBank/DDBJ whole genome shotgun (WGS) entry which is preliminary data.</text>
</comment>
<evidence type="ECO:0000313" key="2">
    <source>
        <dbReference type="Proteomes" id="UP001642360"/>
    </source>
</evidence>
<dbReference type="AlphaFoldDB" id="A0ABC8TAG8"/>
<dbReference type="Proteomes" id="UP001642360">
    <property type="component" value="Unassembled WGS sequence"/>
</dbReference>
<organism evidence="1 2">
    <name type="scientific">Ilex paraguariensis</name>
    <name type="common">yerba mate</name>
    <dbReference type="NCBI Taxonomy" id="185542"/>
    <lineage>
        <taxon>Eukaryota</taxon>
        <taxon>Viridiplantae</taxon>
        <taxon>Streptophyta</taxon>
        <taxon>Embryophyta</taxon>
        <taxon>Tracheophyta</taxon>
        <taxon>Spermatophyta</taxon>
        <taxon>Magnoliopsida</taxon>
        <taxon>eudicotyledons</taxon>
        <taxon>Gunneridae</taxon>
        <taxon>Pentapetalae</taxon>
        <taxon>asterids</taxon>
        <taxon>campanulids</taxon>
        <taxon>Aquifoliales</taxon>
        <taxon>Aquifoliaceae</taxon>
        <taxon>Ilex</taxon>
    </lineage>
</organism>
<name>A0ABC8TAG8_9AQUA</name>
<accession>A0ABC8TAG8</accession>
<reference evidence="1 2" key="1">
    <citation type="submission" date="2024-02" db="EMBL/GenBank/DDBJ databases">
        <authorList>
            <person name="Vignale AGUSTIN F."/>
            <person name="Sosa J E."/>
            <person name="Modenutti C."/>
        </authorList>
    </citation>
    <scope>NUCLEOTIDE SEQUENCE [LARGE SCALE GENOMIC DNA]</scope>
</reference>
<proteinExistence type="predicted"/>
<gene>
    <name evidence="1" type="ORF">ILEXP_LOCUS35642</name>
</gene>
<dbReference type="EMBL" id="CAUOFW020004613">
    <property type="protein sequence ID" value="CAK9166417.1"/>
    <property type="molecule type" value="Genomic_DNA"/>
</dbReference>
<protein>
    <submittedName>
        <fullName evidence="1">Uncharacterized protein</fullName>
    </submittedName>
</protein>
<sequence>MDNSLVTGDGGCGGWLEAVVAGGGSRWSLVVEAVVAGWSSLEAVAAGWSSSECCPTESG</sequence>